<dbReference type="OrthoDB" id="5429596at2"/>
<dbReference type="RefSeq" id="WP_010941629.1">
    <property type="nucleotide sequence ID" value="NC_002939.5"/>
</dbReference>
<keyword evidence="5" id="KW-1185">Reference proteome</keyword>
<dbReference type="EMBL" id="AE017180">
    <property type="protein sequence ID" value="AAR34288.1"/>
    <property type="molecule type" value="Genomic_DNA"/>
</dbReference>
<proteinExistence type="predicted"/>
<dbReference type="Pfam" id="PF01548">
    <property type="entry name" value="DEDD_Tnp_IS110"/>
    <property type="match status" value="1"/>
</dbReference>
<sequence>MRFYTKTHKYYCGIDLHARKKYVCILDSEGTVLVHREINCNPESFLRLVAPYREDLVVGVECMFAWYWLADLCRNEKIEFVLGHALYMKAVHGGKAKSDKIDAHKIAVLLRGGMFPLAYVYPPEMRATRDLLRRRNFFVRKRAELMAHIQNTVTQYNLAPLGIDLGVEENRHEVAQLFHDPEVRKIIEIDVAMIDAFDDVINVLEPDIEKTARQHNLHALKLLRSINGVGKVLGLVMLYEIHDINRFPTVQDFSSYCRLVKCAHESAGKKKGVGGSKIGNVHLKWAFSEAAVFFVRHNPQAKILMEKLVKIHGKGKAISILAHKLARAIFYMLKNNVPFDREKFLATA</sequence>
<dbReference type="PATRIC" id="fig|243231.5.peg.2627"/>
<dbReference type="DNASU" id="2687574"/>
<reference evidence="4" key="2">
    <citation type="submission" date="2003-09" db="EMBL/GenBank/DDBJ databases">
        <authorList>
            <person name="Methe B."/>
            <person name="Nelson K.E."/>
            <person name="Eisen J.A."/>
            <person name="Paulsen I.T."/>
            <person name="Nelson W.C."/>
            <person name="Heidelberg J.F."/>
            <person name="Wu D."/>
            <person name="Wu M."/>
            <person name="Ward N."/>
            <person name="Beanan M.J."/>
            <person name="Dodson R.J."/>
            <person name="Madupu R."/>
            <person name="Brinkac L.M."/>
            <person name="Daugherty S.C."/>
            <person name="DeBoy R.T."/>
            <person name="Durkin A.S."/>
            <person name="Gwinn M.L."/>
            <person name="Kolonay J.F."/>
            <person name="Sullivan S.A."/>
            <person name="Haft D.H."/>
            <person name="Selengut J."/>
            <person name="Davidsen T.M."/>
            <person name="Zafar N."/>
            <person name="White O."/>
            <person name="Tran B."/>
            <person name="Romero C."/>
            <person name="Forberger H.A."/>
            <person name="Weidman J.M."/>
            <person name="Khouri H.M."/>
            <person name="Feldblyum T.V."/>
            <person name="Utterback T.R."/>
            <person name="Van Aken S.E."/>
            <person name="Lovley D.R."/>
            <person name="Fraser C.M."/>
        </authorList>
    </citation>
    <scope>NUCLEOTIDE SEQUENCE</scope>
    <source>
        <strain evidence="4">PCA</strain>
    </source>
</reference>
<dbReference type="EnsemblBacteria" id="AAR35972">
    <property type="protein sequence ID" value="AAR35972"/>
    <property type="gene ID" value="GSU2599"/>
</dbReference>
<feature type="domain" description="Transposase IS110-like N-terminal" evidence="1">
    <location>
        <begin position="12"/>
        <end position="157"/>
    </location>
</feature>
<gene>
    <name evidence="3" type="ordered locus">GSU0961</name>
    <name evidence="4" type="ordered locus">GSU2599</name>
</gene>
<dbReference type="InterPro" id="IPR002525">
    <property type="entry name" value="Transp_IS110-like_N"/>
</dbReference>
<dbReference type="eggNOG" id="COG3547">
    <property type="taxonomic scope" value="Bacteria"/>
</dbReference>
<organism evidence="4 5">
    <name type="scientific">Geobacter sulfurreducens (strain ATCC 51573 / DSM 12127 / PCA)</name>
    <dbReference type="NCBI Taxonomy" id="243231"/>
    <lineage>
        <taxon>Bacteria</taxon>
        <taxon>Pseudomonadati</taxon>
        <taxon>Thermodesulfobacteriota</taxon>
        <taxon>Desulfuromonadia</taxon>
        <taxon>Geobacterales</taxon>
        <taxon>Geobacteraceae</taxon>
        <taxon>Geobacter</taxon>
    </lineage>
</organism>
<feature type="domain" description="Transposase IS116/IS110/IS902 C-terminal" evidence="2">
    <location>
        <begin position="221"/>
        <end position="302"/>
    </location>
</feature>
<dbReference type="AlphaFoldDB" id="Q749Z2"/>
<accession>Q74EK1</accession>
<dbReference type="Pfam" id="PF02371">
    <property type="entry name" value="Transposase_20"/>
    <property type="match status" value="1"/>
</dbReference>
<dbReference type="GO" id="GO:0004803">
    <property type="term" value="F:transposase activity"/>
    <property type="evidence" value="ECO:0007669"/>
    <property type="project" value="InterPro"/>
</dbReference>
<dbReference type="SMR" id="Q749Z2"/>
<dbReference type="NCBIfam" id="NF033542">
    <property type="entry name" value="transpos_IS110"/>
    <property type="match status" value="1"/>
</dbReference>
<dbReference type="Proteomes" id="UP000000577">
    <property type="component" value="Chromosome"/>
</dbReference>
<dbReference type="EMBL" id="AE017180">
    <property type="protein sequence ID" value="AAR35972.1"/>
    <property type="molecule type" value="Genomic_DNA"/>
</dbReference>
<accession>Q749Z2</accession>
<reference evidence="4" key="3">
    <citation type="journal article" date="2012" name="BMC Genomics">
        <title>Comparative genomic analysis of Geobacter sulfurreducens KN400, a strain with enhanced capacity for extracellular electron transfer and electricity production.</title>
        <authorList>
            <person name="Butler J.E."/>
            <person name="Young N.D."/>
            <person name="Aklujkar M."/>
            <person name="Lovley D.R."/>
        </authorList>
    </citation>
    <scope>NUCLEOTIDE SEQUENCE</scope>
    <source>
        <strain evidence="4">PCA</strain>
    </source>
</reference>
<dbReference type="KEGG" id="gsu:GSU0961"/>
<evidence type="ECO:0000259" key="1">
    <source>
        <dbReference type="Pfam" id="PF01548"/>
    </source>
</evidence>
<dbReference type="PANTHER" id="PTHR33055:SF15">
    <property type="entry name" value="TRANSPOSASE-RELATED"/>
    <property type="match status" value="1"/>
</dbReference>
<evidence type="ECO:0000259" key="2">
    <source>
        <dbReference type="Pfam" id="PF02371"/>
    </source>
</evidence>
<evidence type="ECO:0000313" key="3">
    <source>
        <dbReference type="EMBL" id="AAR34288.1"/>
    </source>
</evidence>
<dbReference type="EnsemblBacteria" id="AAR34288">
    <property type="protein sequence ID" value="AAR34288"/>
    <property type="gene ID" value="GSU0961"/>
</dbReference>
<dbReference type="GO" id="GO:0006313">
    <property type="term" value="P:DNA transposition"/>
    <property type="evidence" value="ECO:0007669"/>
    <property type="project" value="InterPro"/>
</dbReference>
<dbReference type="HOGENOM" id="CLU_036902_1_0_7"/>
<dbReference type="InterPro" id="IPR047650">
    <property type="entry name" value="Transpos_IS110"/>
</dbReference>
<reference evidence="4 5" key="1">
    <citation type="journal article" date="2003" name="Science">
        <title>Genome of Geobacter sulfurreducens: metal reduction in subsurface environments.</title>
        <authorList>
            <person name="Methe B.A."/>
            <person name="Nelson K.E."/>
            <person name="Eisen J.A."/>
            <person name="Paulsen I.T."/>
            <person name="Nelson W."/>
            <person name="Heidelberg J.F."/>
            <person name="Wu D."/>
            <person name="Wu M."/>
            <person name="Ward N."/>
            <person name="Beanan M.J."/>
            <person name="Dodson R.J."/>
            <person name="Madupu R."/>
            <person name="Brinkac L.M."/>
            <person name="Daugherty S.C."/>
            <person name="DeBoy R.T."/>
            <person name="Durkin A.S."/>
            <person name="Gwinn M."/>
            <person name="Kolonay J.F."/>
            <person name="Sullivan S.A."/>
            <person name="Haft D.H."/>
            <person name="Selengut J."/>
            <person name="Davidsen T.M."/>
            <person name="Zafar N."/>
            <person name="White O."/>
            <person name="Tran B."/>
            <person name="Romero C."/>
            <person name="Forberger H.A."/>
            <person name="Weidman J."/>
            <person name="Khouri H."/>
            <person name="Feldblyum T.V."/>
            <person name="Utterback T.R."/>
            <person name="Van Aken S.E."/>
            <person name="Lovley D.R."/>
            <person name="Fraser C.M."/>
        </authorList>
    </citation>
    <scope>NUCLEOTIDE SEQUENCE [LARGE SCALE GENOMIC DNA]</scope>
    <source>
        <strain evidence="5">ATCC 51573 / DSM 12127 / PCA</strain>
        <strain evidence="4">PCA</strain>
    </source>
</reference>
<evidence type="ECO:0000313" key="5">
    <source>
        <dbReference type="Proteomes" id="UP000000577"/>
    </source>
</evidence>
<name>Q749Z2_GEOSL</name>
<dbReference type="GO" id="GO:0003677">
    <property type="term" value="F:DNA binding"/>
    <property type="evidence" value="ECO:0007669"/>
    <property type="project" value="InterPro"/>
</dbReference>
<dbReference type="KEGG" id="gsu:GSU2599"/>
<evidence type="ECO:0000313" key="4">
    <source>
        <dbReference type="EMBL" id="AAR35972.1"/>
    </source>
</evidence>
<dbReference type="PANTHER" id="PTHR33055">
    <property type="entry name" value="TRANSPOSASE FOR INSERTION SEQUENCE ELEMENT IS1111A"/>
    <property type="match status" value="1"/>
</dbReference>
<dbReference type="InterPro" id="IPR003346">
    <property type="entry name" value="Transposase_20"/>
</dbReference>
<protein>
    <submittedName>
        <fullName evidence="4">Transposase of ISGsu4</fullName>
    </submittedName>
</protein>